<dbReference type="PANTHER" id="PTHR33710">
    <property type="entry name" value="BNAC02G09200D PROTEIN"/>
    <property type="match status" value="1"/>
</dbReference>
<evidence type="ECO:0000313" key="1">
    <source>
        <dbReference type="EMBL" id="PNX70399.1"/>
    </source>
</evidence>
<dbReference type="AlphaFoldDB" id="A0A2K3KVS4"/>
<evidence type="ECO:0000313" key="2">
    <source>
        <dbReference type="Proteomes" id="UP000236291"/>
    </source>
</evidence>
<organism evidence="1 2">
    <name type="scientific">Trifolium pratense</name>
    <name type="common">Red clover</name>
    <dbReference type="NCBI Taxonomy" id="57577"/>
    <lineage>
        <taxon>Eukaryota</taxon>
        <taxon>Viridiplantae</taxon>
        <taxon>Streptophyta</taxon>
        <taxon>Embryophyta</taxon>
        <taxon>Tracheophyta</taxon>
        <taxon>Spermatophyta</taxon>
        <taxon>Magnoliopsida</taxon>
        <taxon>eudicotyledons</taxon>
        <taxon>Gunneridae</taxon>
        <taxon>Pentapetalae</taxon>
        <taxon>rosids</taxon>
        <taxon>fabids</taxon>
        <taxon>Fabales</taxon>
        <taxon>Fabaceae</taxon>
        <taxon>Papilionoideae</taxon>
        <taxon>50 kb inversion clade</taxon>
        <taxon>NPAAA clade</taxon>
        <taxon>Hologalegina</taxon>
        <taxon>IRL clade</taxon>
        <taxon>Trifolieae</taxon>
        <taxon>Trifolium</taxon>
    </lineage>
</organism>
<name>A0A2K3KVS4_TRIPR</name>
<evidence type="ECO:0008006" key="3">
    <source>
        <dbReference type="Google" id="ProtNLM"/>
    </source>
</evidence>
<dbReference type="EMBL" id="ASHM01113093">
    <property type="protein sequence ID" value="PNX70399.1"/>
    <property type="molecule type" value="Genomic_DNA"/>
</dbReference>
<dbReference type="SUPFAM" id="SSF56219">
    <property type="entry name" value="DNase I-like"/>
    <property type="match status" value="1"/>
</dbReference>
<proteinExistence type="predicted"/>
<reference evidence="1 2" key="2">
    <citation type="journal article" date="2017" name="Front. Plant Sci.">
        <title>Gene Classification and Mining of Molecular Markers Useful in Red Clover (Trifolium pratense) Breeding.</title>
        <authorList>
            <person name="Istvanek J."/>
            <person name="Dluhosova J."/>
            <person name="Dluhos P."/>
            <person name="Patkova L."/>
            <person name="Nedelnik J."/>
            <person name="Repkova J."/>
        </authorList>
    </citation>
    <scope>NUCLEOTIDE SEQUENCE [LARGE SCALE GENOMIC DNA]</scope>
    <source>
        <strain evidence="2">cv. Tatra</strain>
        <tissue evidence="1">Young leaves</tissue>
    </source>
</reference>
<feature type="non-terminal residue" evidence="1">
    <location>
        <position position="134"/>
    </location>
</feature>
<sequence length="134" mass="15564">MSRLDRILVSSNWLVEWGGVTLWALSRDVSDHCPIILRYANYDWGPKPFRFNNHWLKSNGFGEVVEAVWATSMGGMRKGVMVKEKLKALKETLKRWNKEVYGGLEENIAGLTKEVERLDLKREGDDFEENDNEF</sequence>
<protein>
    <recommendedName>
        <fullName evidence="3">Cysteine-rich receptor-like protein kinase</fullName>
    </recommendedName>
</protein>
<gene>
    <name evidence="1" type="ORF">L195_g057354</name>
</gene>
<dbReference type="STRING" id="57577.A0A2K3KVS4"/>
<comment type="caution">
    <text evidence="1">The sequence shown here is derived from an EMBL/GenBank/DDBJ whole genome shotgun (WGS) entry which is preliminary data.</text>
</comment>
<dbReference type="Proteomes" id="UP000236291">
    <property type="component" value="Unassembled WGS sequence"/>
</dbReference>
<dbReference type="PANTHER" id="PTHR33710:SF64">
    <property type="entry name" value="ENDONUCLEASE_EXONUCLEASE_PHOSPHATASE DOMAIN-CONTAINING PROTEIN"/>
    <property type="match status" value="1"/>
</dbReference>
<reference evidence="1 2" key="1">
    <citation type="journal article" date="2014" name="Am. J. Bot.">
        <title>Genome assembly and annotation for red clover (Trifolium pratense; Fabaceae).</title>
        <authorList>
            <person name="Istvanek J."/>
            <person name="Jaros M."/>
            <person name="Krenek A."/>
            <person name="Repkova J."/>
        </authorList>
    </citation>
    <scope>NUCLEOTIDE SEQUENCE [LARGE SCALE GENOMIC DNA]</scope>
    <source>
        <strain evidence="2">cv. Tatra</strain>
        <tissue evidence="1">Young leaves</tissue>
    </source>
</reference>
<dbReference type="InterPro" id="IPR036691">
    <property type="entry name" value="Endo/exonu/phosph_ase_sf"/>
</dbReference>
<accession>A0A2K3KVS4</accession>